<proteinExistence type="inferred from homology"/>
<dbReference type="InterPro" id="IPR019539">
    <property type="entry name" value="GalKase_N"/>
</dbReference>
<evidence type="ECO:0000256" key="11">
    <source>
        <dbReference type="NCBIfam" id="TIGR00131"/>
    </source>
</evidence>
<keyword evidence="6 15" id="KW-0418">Kinase</keyword>
<dbReference type="EMBL" id="LVJE01000047">
    <property type="protein sequence ID" value="OAB25360.1"/>
    <property type="molecule type" value="Genomic_DNA"/>
</dbReference>
<dbReference type="SUPFAM" id="SSF54211">
    <property type="entry name" value="Ribosomal protein S5 domain 2-like"/>
    <property type="match status" value="1"/>
</dbReference>
<dbReference type="InterPro" id="IPR014721">
    <property type="entry name" value="Ribsml_uS5_D2-typ_fold_subgr"/>
</dbReference>
<keyword evidence="9" id="KW-0299">Galactose metabolism</keyword>
<dbReference type="PRINTS" id="PR00473">
    <property type="entry name" value="GALCTOKINASE"/>
</dbReference>
<protein>
    <recommendedName>
        <fullName evidence="11">Galactokinase</fullName>
        <ecNumber evidence="11">2.7.1.6</ecNumber>
    </recommendedName>
</protein>
<dbReference type="InterPro" id="IPR036554">
    <property type="entry name" value="GHMP_kinase_C_sf"/>
</dbReference>
<evidence type="ECO:0000256" key="8">
    <source>
        <dbReference type="ARBA" id="ARBA00022842"/>
    </source>
</evidence>
<evidence type="ECO:0000256" key="5">
    <source>
        <dbReference type="ARBA" id="ARBA00022741"/>
    </source>
</evidence>
<dbReference type="SUPFAM" id="SSF55060">
    <property type="entry name" value="GHMP Kinase, C-terminal domain"/>
    <property type="match status" value="1"/>
</dbReference>
<dbReference type="GO" id="GO:0004335">
    <property type="term" value="F:galactokinase activity"/>
    <property type="evidence" value="ECO:0007669"/>
    <property type="project" value="UniProtKB-UniRule"/>
</dbReference>
<keyword evidence="8" id="KW-0460">Magnesium</keyword>
<accession>A0A167U8N5</accession>
<dbReference type="STRING" id="249352.SAMN05444395_1092"/>
<comment type="caution">
    <text evidence="15">The sequence shown here is derived from an EMBL/GenBank/DDBJ whole genome shotgun (WGS) entry which is preliminary data.</text>
</comment>
<evidence type="ECO:0000259" key="13">
    <source>
        <dbReference type="Pfam" id="PF08544"/>
    </source>
</evidence>
<evidence type="ECO:0000256" key="1">
    <source>
        <dbReference type="ARBA" id="ARBA00006566"/>
    </source>
</evidence>
<evidence type="ECO:0000256" key="9">
    <source>
        <dbReference type="ARBA" id="ARBA00023144"/>
    </source>
</evidence>
<dbReference type="GO" id="GO:0005524">
    <property type="term" value="F:ATP binding"/>
    <property type="evidence" value="ECO:0007669"/>
    <property type="project" value="UniProtKB-UniRule"/>
</dbReference>
<dbReference type="Pfam" id="PF08544">
    <property type="entry name" value="GHMP_kinases_C"/>
    <property type="match status" value="1"/>
</dbReference>
<name>A0A167U8N5_9FLAO</name>
<dbReference type="InterPro" id="IPR006206">
    <property type="entry name" value="Mevalonate/galactokinase"/>
</dbReference>
<evidence type="ECO:0000256" key="7">
    <source>
        <dbReference type="ARBA" id="ARBA00022840"/>
    </source>
</evidence>
<dbReference type="OrthoDB" id="250531at2"/>
<dbReference type="NCBIfam" id="TIGR00131">
    <property type="entry name" value="gal_kin"/>
    <property type="match status" value="1"/>
</dbReference>
<dbReference type="Pfam" id="PF10509">
    <property type="entry name" value="GalKase_gal_bdg"/>
    <property type="match status" value="1"/>
</dbReference>
<keyword evidence="16" id="KW-1185">Reference proteome</keyword>
<feature type="domain" description="Galactokinase N-terminal" evidence="14">
    <location>
        <begin position="12"/>
        <end position="59"/>
    </location>
</feature>
<dbReference type="InterPro" id="IPR006203">
    <property type="entry name" value="GHMP_knse_ATP-bd_CS"/>
</dbReference>
<dbReference type="PANTHER" id="PTHR10457">
    <property type="entry name" value="MEVALONATE KINASE/GALACTOKINASE"/>
    <property type="match status" value="1"/>
</dbReference>
<keyword evidence="2" id="KW-0963">Cytoplasm</keyword>
<keyword evidence="4" id="KW-0479">Metal-binding</keyword>
<dbReference type="Proteomes" id="UP000077164">
    <property type="component" value="Unassembled WGS sequence"/>
</dbReference>
<feature type="domain" description="GHMP kinase N-terminal" evidence="12">
    <location>
        <begin position="94"/>
        <end position="180"/>
    </location>
</feature>
<sequence>MNEMLINKTTTFFREIFTSSPEIIVLSPGRINIIGEHIDYNDGFVLPAAIDKIICFAFQKNNTNQSKIIAIDLNEEFVIDLAKPMQLSDTVWTNYLRGVIEQLNIKGFQLEGFNCVFSSNIPVGSGLSSSAALECGFLYGINELFNLNIKPIDIALLGQKAEHWVGINCGIMDQFASVMGIENKVLKIDCKTLEHQYHDANFNDYSLILFDSNVKHSLFSSAYNTRREECQEGLSILKNNFPSVNSFRDCTEDHILSLRNVISENVFKRCHFVIKEIERVSLACAALDSGKIETLGKLMYETHEGLSKDYEVSCAELDMIVATLKKEEAVVGSRLMGGGFGGCTINLIKKGHEAIIKDKLSALYFDTFGIELKIYEVKIGNGTSLYNPL</sequence>
<dbReference type="PROSITE" id="PS00627">
    <property type="entry name" value="GHMP_KINASES_ATP"/>
    <property type="match status" value="1"/>
</dbReference>
<comment type="similarity">
    <text evidence="1">Belongs to the GHMP kinase family. GalK subfamily.</text>
</comment>
<organism evidence="15 16">
    <name type="scientific">Flavobacterium fryxellicola</name>
    <dbReference type="NCBI Taxonomy" id="249352"/>
    <lineage>
        <taxon>Bacteria</taxon>
        <taxon>Pseudomonadati</taxon>
        <taxon>Bacteroidota</taxon>
        <taxon>Flavobacteriia</taxon>
        <taxon>Flavobacteriales</taxon>
        <taxon>Flavobacteriaceae</taxon>
        <taxon>Flavobacterium</taxon>
    </lineage>
</organism>
<dbReference type="PROSITE" id="PS00106">
    <property type="entry name" value="GALACTOKINASE"/>
    <property type="match status" value="1"/>
</dbReference>
<gene>
    <name evidence="15" type="ORF">FBFR_15375</name>
</gene>
<evidence type="ECO:0000256" key="3">
    <source>
        <dbReference type="ARBA" id="ARBA00022679"/>
    </source>
</evidence>
<dbReference type="AlphaFoldDB" id="A0A167U8N5"/>
<keyword evidence="5" id="KW-0547">Nucleotide-binding</keyword>
<dbReference type="InterPro" id="IPR019741">
    <property type="entry name" value="Galactokinase_CS"/>
</dbReference>
<evidence type="ECO:0000256" key="4">
    <source>
        <dbReference type="ARBA" id="ARBA00022723"/>
    </source>
</evidence>
<evidence type="ECO:0000259" key="12">
    <source>
        <dbReference type="Pfam" id="PF00288"/>
    </source>
</evidence>
<dbReference type="GO" id="GO:0005829">
    <property type="term" value="C:cytosol"/>
    <property type="evidence" value="ECO:0007669"/>
    <property type="project" value="TreeGrafter"/>
</dbReference>
<dbReference type="GO" id="GO:0006012">
    <property type="term" value="P:galactose metabolic process"/>
    <property type="evidence" value="ECO:0007669"/>
    <property type="project" value="UniProtKB-UniRule"/>
</dbReference>
<evidence type="ECO:0000313" key="15">
    <source>
        <dbReference type="EMBL" id="OAB25360.1"/>
    </source>
</evidence>
<dbReference type="InterPro" id="IPR006204">
    <property type="entry name" value="GHMP_kinase_N_dom"/>
</dbReference>
<dbReference type="GO" id="GO:0046872">
    <property type="term" value="F:metal ion binding"/>
    <property type="evidence" value="ECO:0007669"/>
    <property type="project" value="UniProtKB-KW"/>
</dbReference>
<keyword evidence="3" id="KW-0808">Transferase</keyword>
<evidence type="ECO:0000313" key="16">
    <source>
        <dbReference type="Proteomes" id="UP000077164"/>
    </source>
</evidence>
<evidence type="ECO:0000256" key="10">
    <source>
        <dbReference type="ARBA" id="ARBA00023277"/>
    </source>
</evidence>
<dbReference type="InterPro" id="IPR020568">
    <property type="entry name" value="Ribosomal_Su5_D2-typ_SF"/>
</dbReference>
<evidence type="ECO:0000259" key="14">
    <source>
        <dbReference type="Pfam" id="PF10509"/>
    </source>
</evidence>
<dbReference type="InterPro" id="IPR013750">
    <property type="entry name" value="GHMP_kinase_C_dom"/>
</dbReference>
<dbReference type="Pfam" id="PF00288">
    <property type="entry name" value="GHMP_kinases_N"/>
    <property type="match status" value="1"/>
</dbReference>
<dbReference type="EC" id="2.7.1.6" evidence="11"/>
<keyword evidence="10" id="KW-0119">Carbohydrate metabolism</keyword>
<dbReference type="PRINTS" id="PR00959">
    <property type="entry name" value="MEVGALKINASE"/>
</dbReference>
<dbReference type="RefSeq" id="WP_066082858.1">
    <property type="nucleotide sequence ID" value="NZ_FRDK01000009.1"/>
</dbReference>
<dbReference type="Gene3D" id="3.30.70.890">
    <property type="entry name" value="GHMP kinase, C-terminal domain"/>
    <property type="match status" value="1"/>
</dbReference>
<evidence type="ECO:0000256" key="2">
    <source>
        <dbReference type="ARBA" id="ARBA00022490"/>
    </source>
</evidence>
<reference evidence="15 16" key="1">
    <citation type="submission" date="2016-03" db="EMBL/GenBank/DDBJ databases">
        <title>Draft genome sequence of Flavobacterium fryxellicola DSM 16209.</title>
        <authorList>
            <person name="Shin S.-K."/>
            <person name="Yi H."/>
        </authorList>
    </citation>
    <scope>NUCLEOTIDE SEQUENCE [LARGE SCALE GENOMIC DNA]</scope>
    <source>
        <strain evidence="15 16">DSM 16209</strain>
    </source>
</reference>
<feature type="domain" description="GHMP kinase C-terminal" evidence="13">
    <location>
        <begin position="286"/>
        <end position="364"/>
    </location>
</feature>
<dbReference type="Gene3D" id="3.30.230.10">
    <property type="match status" value="1"/>
</dbReference>
<dbReference type="PANTHER" id="PTHR10457:SF7">
    <property type="entry name" value="GALACTOKINASE-RELATED"/>
    <property type="match status" value="1"/>
</dbReference>
<dbReference type="FunFam" id="3.30.230.10:FF:000017">
    <property type="entry name" value="Galactokinase"/>
    <property type="match status" value="1"/>
</dbReference>
<keyword evidence="7" id="KW-0067">ATP-binding</keyword>
<dbReference type="PIRSF" id="PIRSF000530">
    <property type="entry name" value="Galactokinase"/>
    <property type="match status" value="1"/>
</dbReference>
<evidence type="ECO:0000256" key="6">
    <source>
        <dbReference type="ARBA" id="ARBA00022777"/>
    </source>
</evidence>
<dbReference type="FunFam" id="3.30.70.890:FF:000001">
    <property type="entry name" value="Galactokinase"/>
    <property type="match status" value="1"/>
</dbReference>
<dbReference type="InterPro" id="IPR000705">
    <property type="entry name" value="Galactokinase"/>
</dbReference>